<dbReference type="AlphaFoldDB" id="A0AAD7E9U2"/>
<evidence type="ECO:0000313" key="2">
    <source>
        <dbReference type="EMBL" id="KAJ7306188.1"/>
    </source>
</evidence>
<feature type="compositionally biased region" description="Low complexity" evidence="1">
    <location>
        <begin position="355"/>
        <end position="368"/>
    </location>
</feature>
<evidence type="ECO:0000313" key="3">
    <source>
        <dbReference type="Proteomes" id="UP001218218"/>
    </source>
</evidence>
<feature type="region of interest" description="Disordered" evidence="1">
    <location>
        <begin position="349"/>
        <end position="410"/>
    </location>
</feature>
<dbReference type="EMBL" id="JARIHO010000094">
    <property type="protein sequence ID" value="KAJ7306188.1"/>
    <property type="molecule type" value="Genomic_DNA"/>
</dbReference>
<feature type="compositionally biased region" description="Low complexity" evidence="1">
    <location>
        <begin position="316"/>
        <end position="330"/>
    </location>
</feature>
<feature type="compositionally biased region" description="Low complexity" evidence="1">
    <location>
        <begin position="123"/>
        <end position="138"/>
    </location>
</feature>
<dbReference type="Proteomes" id="UP001218218">
    <property type="component" value="Unassembled WGS sequence"/>
</dbReference>
<feature type="compositionally biased region" description="Acidic residues" evidence="1">
    <location>
        <begin position="206"/>
        <end position="216"/>
    </location>
</feature>
<feature type="compositionally biased region" description="Low complexity" evidence="1">
    <location>
        <begin position="244"/>
        <end position="257"/>
    </location>
</feature>
<comment type="caution">
    <text evidence="2">The sequence shown here is derived from an EMBL/GenBank/DDBJ whole genome shotgun (WGS) entry which is preliminary data.</text>
</comment>
<feature type="region of interest" description="Disordered" evidence="1">
    <location>
        <begin position="228"/>
        <end position="330"/>
    </location>
</feature>
<gene>
    <name evidence="2" type="ORF">DFH08DRAFT_902353</name>
</gene>
<keyword evidence="3" id="KW-1185">Reference proteome</keyword>
<feature type="region of interest" description="Disordered" evidence="1">
    <location>
        <begin position="1"/>
        <end position="39"/>
    </location>
</feature>
<feature type="compositionally biased region" description="Acidic residues" evidence="1">
    <location>
        <begin position="71"/>
        <end position="80"/>
    </location>
</feature>
<feature type="compositionally biased region" description="Pro residues" evidence="1">
    <location>
        <begin position="391"/>
        <end position="401"/>
    </location>
</feature>
<protein>
    <submittedName>
        <fullName evidence="2">Uncharacterized protein</fullName>
    </submittedName>
</protein>
<feature type="region of interest" description="Disordered" evidence="1">
    <location>
        <begin position="99"/>
        <end position="216"/>
    </location>
</feature>
<proteinExistence type="predicted"/>
<feature type="compositionally biased region" description="Low complexity" evidence="1">
    <location>
        <begin position="275"/>
        <end position="286"/>
    </location>
</feature>
<sequence length="479" mass="50863">MDSAEKQEQSQNPPDLPEKTAHLSESTVNVKAKRRQGVSDLHIPPLALFSLGTLGSADPDWQFTHCASDSESGDGEDEVFEFPRPPKSGLEVSAFFSRYSHSPHSSVDSTSTSGSWHLHSECSSPTSSGPPATPTSSTIRPLSIKKRNTAMGPLPSPGRFAPAGPSLPRSATISSPPRSSSLPPRSPSPPSSPSTPSPSPQRTVESEEQAPADDEFYAVQARGFVTLAQSESARKSGVIPIFPSTSTSTSTAHGVPVRPRRPPPPPPLVDAALCSFSPPAASTPSSHLRNSHVHTNSASYPRARIATSDAHARPRSSSTSTSSSYSFYSTSSTTGQAALSSVCFPSSYTAPAPPAASRSRSPSASRPRTGLVPNFSRPTPSPSGATSPARALPPNPSPTSPSCPRRRGDSARLITRRALDRVRGRGQWLRRPHLQQGTTRRRARCLDTLRAVPCQCVREAVEWSEAANSSNHIPLSFNL</sequence>
<reference evidence="2" key="1">
    <citation type="submission" date="2023-03" db="EMBL/GenBank/DDBJ databases">
        <title>Massive genome expansion in bonnet fungi (Mycena s.s.) driven by repeated elements and novel gene families across ecological guilds.</title>
        <authorList>
            <consortium name="Lawrence Berkeley National Laboratory"/>
            <person name="Harder C.B."/>
            <person name="Miyauchi S."/>
            <person name="Viragh M."/>
            <person name="Kuo A."/>
            <person name="Thoen E."/>
            <person name="Andreopoulos B."/>
            <person name="Lu D."/>
            <person name="Skrede I."/>
            <person name="Drula E."/>
            <person name="Henrissat B."/>
            <person name="Morin E."/>
            <person name="Kohler A."/>
            <person name="Barry K."/>
            <person name="LaButti K."/>
            <person name="Morin E."/>
            <person name="Salamov A."/>
            <person name="Lipzen A."/>
            <person name="Mereny Z."/>
            <person name="Hegedus B."/>
            <person name="Baldrian P."/>
            <person name="Stursova M."/>
            <person name="Weitz H."/>
            <person name="Taylor A."/>
            <person name="Grigoriev I.V."/>
            <person name="Nagy L.G."/>
            <person name="Martin F."/>
            <person name="Kauserud H."/>
        </authorList>
    </citation>
    <scope>NUCLEOTIDE SEQUENCE</scope>
    <source>
        <strain evidence="2">CBHHK002</strain>
    </source>
</reference>
<feature type="compositionally biased region" description="Pro residues" evidence="1">
    <location>
        <begin position="184"/>
        <end position="199"/>
    </location>
</feature>
<feature type="compositionally biased region" description="Low complexity" evidence="1">
    <location>
        <begin position="376"/>
        <end position="390"/>
    </location>
</feature>
<feature type="compositionally biased region" description="Low complexity" evidence="1">
    <location>
        <begin position="168"/>
        <end position="183"/>
    </location>
</feature>
<evidence type="ECO:0000256" key="1">
    <source>
        <dbReference type="SAM" id="MobiDB-lite"/>
    </source>
</evidence>
<organism evidence="2 3">
    <name type="scientific">Mycena albidolilacea</name>
    <dbReference type="NCBI Taxonomy" id="1033008"/>
    <lineage>
        <taxon>Eukaryota</taxon>
        <taxon>Fungi</taxon>
        <taxon>Dikarya</taxon>
        <taxon>Basidiomycota</taxon>
        <taxon>Agaricomycotina</taxon>
        <taxon>Agaricomycetes</taxon>
        <taxon>Agaricomycetidae</taxon>
        <taxon>Agaricales</taxon>
        <taxon>Marasmiineae</taxon>
        <taxon>Mycenaceae</taxon>
        <taxon>Mycena</taxon>
    </lineage>
</organism>
<accession>A0AAD7E9U2</accession>
<feature type="compositionally biased region" description="Low complexity" evidence="1">
    <location>
        <begin position="99"/>
        <end position="115"/>
    </location>
</feature>
<name>A0AAD7E9U2_9AGAR</name>
<feature type="region of interest" description="Disordered" evidence="1">
    <location>
        <begin position="61"/>
        <end position="87"/>
    </location>
</feature>